<reference evidence="1 3" key="2">
    <citation type="journal article" date="2014" name="BMC Genomics">
        <title>An improved genome release (version Mt4.0) for the model legume Medicago truncatula.</title>
        <authorList>
            <person name="Tang H."/>
            <person name="Krishnakumar V."/>
            <person name="Bidwell S."/>
            <person name="Rosen B."/>
            <person name="Chan A."/>
            <person name="Zhou S."/>
            <person name="Gentzbittel L."/>
            <person name="Childs K.L."/>
            <person name="Yandell M."/>
            <person name="Gundlach H."/>
            <person name="Mayer K.F."/>
            <person name="Schwartz D.C."/>
            <person name="Town C.D."/>
        </authorList>
    </citation>
    <scope>GENOME REANNOTATION</scope>
    <source>
        <strain evidence="2 3">cv. Jemalong A17</strain>
    </source>
</reference>
<dbReference type="EMBL" id="CM001220">
    <property type="protein sequence ID" value="AES91531.1"/>
    <property type="molecule type" value="Genomic_DNA"/>
</dbReference>
<proteinExistence type="predicted"/>
<dbReference type="PaxDb" id="3880-AES91531"/>
<evidence type="ECO:0000313" key="3">
    <source>
        <dbReference type="Proteomes" id="UP000002051"/>
    </source>
</evidence>
<evidence type="ECO:0000313" key="2">
    <source>
        <dbReference type="EnsemblPlants" id="AES91531"/>
    </source>
</evidence>
<dbReference type="AlphaFoldDB" id="G7JCZ9"/>
<gene>
    <name evidence="1" type="ordered locus">MTR_4g114540</name>
</gene>
<protein>
    <submittedName>
        <fullName evidence="1 2">Uncharacterized protein</fullName>
    </submittedName>
</protein>
<dbReference type="EnsemblPlants" id="AES91531">
    <property type="protein sequence ID" value="AES91531"/>
    <property type="gene ID" value="MTR_4g114540"/>
</dbReference>
<dbReference type="HOGENOM" id="CLU_2444192_0_0_1"/>
<reference evidence="1 3" key="1">
    <citation type="journal article" date="2011" name="Nature">
        <title>The Medicago genome provides insight into the evolution of rhizobial symbioses.</title>
        <authorList>
            <person name="Young N.D."/>
            <person name="Debelle F."/>
            <person name="Oldroyd G.E."/>
            <person name="Geurts R."/>
            <person name="Cannon S.B."/>
            <person name="Udvardi M.K."/>
            <person name="Benedito V.A."/>
            <person name="Mayer K.F."/>
            <person name="Gouzy J."/>
            <person name="Schoof H."/>
            <person name="Van de Peer Y."/>
            <person name="Proost S."/>
            <person name="Cook D.R."/>
            <person name="Meyers B.C."/>
            <person name="Spannagl M."/>
            <person name="Cheung F."/>
            <person name="De Mita S."/>
            <person name="Krishnakumar V."/>
            <person name="Gundlach H."/>
            <person name="Zhou S."/>
            <person name="Mudge J."/>
            <person name="Bharti A.K."/>
            <person name="Murray J.D."/>
            <person name="Naoumkina M.A."/>
            <person name="Rosen B."/>
            <person name="Silverstein K.A."/>
            <person name="Tang H."/>
            <person name="Rombauts S."/>
            <person name="Zhao P.X."/>
            <person name="Zhou P."/>
            <person name="Barbe V."/>
            <person name="Bardou P."/>
            <person name="Bechner M."/>
            <person name="Bellec A."/>
            <person name="Berger A."/>
            <person name="Berges H."/>
            <person name="Bidwell S."/>
            <person name="Bisseling T."/>
            <person name="Choisne N."/>
            <person name="Couloux A."/>
            <person name="Denny R."/>
            <person name="Deshpande S."/>
            <person name="Dai X."/>
            <person name="Doyle J.J."/>
            <person name="Dudez A.M."/>
            <person name="Farmer A.D."/>
            <person name="Fouteau S."/>
            <person name="Franken C."/>
            <person name="Gibelin C."/>
            <person name="Gish J."/>
            <person name="Goldstein S."/>
            <person name="Gonzalez A.J."/>
            <person name="Green P.J."/>
            <person name="Hallab A."/>
            <person name="Hartog M."/>
            <person name="Hua A."/>
            <person name="Humphray S.J."/>
            <person name="Jeong D.H."/>
            <person name="Jing Y."/>
            <person name="Jocker A."/>
            <person name="Kenton S.M."/>
            <person name="Kim D.J."/>
            <person name="Klee K."/>
            <person name="Lai H."/>
            <person name="Lang C."/>
            <person name="Lin S."/>
            <person name="Macmil S.L."/>
            <person name="Magdelenat G."/>
            <person name="Matthews L."/>
            <person name="McCorrison J."/>
            <person name="Monaghan E.L."/>
            <person name="Mun J.H."/>
            <person name="Najar F.Z."/>
            <person name="Nicholson C."/>
            <person name="Noirot C."/>
            <person name="O'Bleness M."/>
            <person name="Paule C.R."/>
            <person name="Poulain J."/>
            <person name="Prion F."/>
            <person name="Qin B."/>
            <person name="Qu C."/>
            <person name="Retzel E.F."/>
            <person name="Riddle C."/>
            <person name="Sallet E."/>
            <person name="Samain S."/>
            <person name="Samson N."/>
            <person name="Sanders I."/>
            <person name="Saurat O."/>
            <person name="Scarpelli C."/>
            <person name="Schiex T."/>
            <person name="Segurens B."/>
            <person name="Severin A.J."/>
            <person name="Sherrier D.J."/>
            <person name="Shi R."/>
            <person name="Sims S."/>
            <person name="Singer S.R."/>
            <person name="Sinharoy S."/>
            <person name="Sterck L."/>
            <person name="Viollet A."/>
            <person name="Wang B.B."/>
            <person name="Wang K."/>
            <person name="Wang M."/>
            <person name="Wang X."/>
            <person name="Warfsmann J."/>
            <person name="Weissenbach J."/>
            <person name="White D.D."/>
            <person name="White J.D."/>
            <person name="Wiley G.B."/>
            <person name="Wincker P."/>
            <person name="Xing Y."/>
            <person name="Yang L."/>
            <person name="Yao Z."/>
            <person name="Ying F."/>
            <person name="Zhai J."/>
            <person name="Zhou L."/>
            <person name="Zuber A."/>
            <person name="Denarie J."/>
            <person name="Dixon R.A."/>
            <person name="May G.D."/>
            <person name="Schwartz D.C."/>
            <person name="Rogers J."/>
            <person name="Quetier F."/>
            <person name="Town C.D."/>
            <person name="Roe B.A."/>
        </authorList>
    </citation>
    <scope>NUCLEOTIDE SEQUENCE [LARGE SCALE GENOMIC DNA]</scope>
    <source>
        <strain evidence="1">A17</strain>
        <strain evidence="2 3">cv. Jemalong A17</strain>
    </source>
</reference>
<accession>G7JCZ9</accession>
<keyword evidence="3" id="KW-1185">Reference proteome</keyword>
<dbReference type="Proteomes" id="UP000002051">
    <property type="component" value="Chromosome 4"/>
</dbReference>
<sequence>MAKGFTQTYDTDYSETFASIAKLNTNPFISCCKLNKLVPWEVIDNNVMENMVKVDPAGKKLIVCVQLCCQYEDLIGGQCKYTISAFEGCF</sequence>
<organism evidence="1 3">
    <name type="scientific">Medicago truncatula</name>
    <name type="common">Barrel medic</name>
    <name type="synonym">Medicago tribuloides</name>
    <dbReference type="NCBI Taxonomy" id="3880"/>
    <lineage>
        <taxon>Eukaryota</taxon>
        <taxon>Viridiplantae</taxon>
        <taxon>Streptophyta</taxon>
        <taxon>Embryophyta</taxon>
        <taxon>Tracheophyta</taxon>
        <taxon>Spermatophyta</taxon>
        <taxon>Magnoliopsida</taxon>
        <taxon>eudicotyledons</taxon>
        <taxon>Gunneridae</taxon>
        <taxon>Pentapetalae</taxon>
        <taxon>rosids</taxon>
        <taxon>fabids</taxon>
        <taxon>Fabales</taxon>
        <taxon>Fabaceae</taxon>
        <taxon>Papilionoideae</taxon>
        <taxon>50 kb inversion clade</taxon>
        <taxon>NPAAA clade</taxon>
        <taxon>Hologalegina</taxon>
        <taxon>IRL clade</taxon>
        <taxon>Trifolieae</taxon>
        <taxon>Medicago</taxon>
    </lineage>
</organism>
<name>G7JCZ9_MEDTR</name>
<reference evidence="2" key="3">
    <citation type="submission" date="2015-04" db="UniProtKB">
        <authorList>
            <consortium name="EnsemblPlants"/>
        </authorList>
    </citation>
    <scope>IDENTIFICATION</scope>
    <source>
        <strain evidence="2">cv. Jemalong A17</strain>
    </source>
</reference>
<evidence type="ECO:0000313" key="1">
    <source>
        <dbReference type="EMBL" id="AES91531.1"/>
    </source>
</evidence>